<dbReference type="Pfam" id="PF08448">
    <property type="entry name" value="PAS_4"/>
    <property type="match status" value="1"/>
</dbReference>
<keyword evidence="1" id="KW-0175">Coiled coil</keyword>
<evidence type="ECO:0000256" key="1">
    <source>
        <dbReference type="SAM" id="Coils"/>
    </source>
</evidence>
<gene>
    <name evidence="4" type="ORF">J2T60_001699</name>
</gene>
<dbReference type="InterPro" id="IPR052155">
    <property type="entry name" value="Biofilm_reg_signaling"/>
</dbReference>
<reference evidence="4 5" key="1">
    <citation type="submission" date="2022-03" db="EMBL/GenBank/DDBJ databases">
        <title>Genomic Encyclopedia of Type Strains, Phase III (KMG-III): the genomes of soil and plant-associated and newly described type strains.</title>
        <authorList>
            <person name="Whitman W."/>
        </authorList>
    </citation>
    <scope>NUCLEOTIDE SEQUENCE [LARGE SCALE GENOMIC DNA]</scope>
    <source>
        <strain evidence="4 5">BSker1</strain>
    </source>
</reference>
<organism evidence="4 5">
    <name type="scientific">Natronospira proteinivora</name>
    <dbReference type="NCBI Taxonomy" id="1807133"/>
    <lineage>
        <taxon>Bacteria</taxon>
        <taxon>Pseudomonadati</taxon>
        <taxon>Pseudomonadota</taxon>
        <taxon>Gammaproteobacteria</taxon>
        <taxon>Natronospirales</taxon>
        <taxon>Natronospiraceae</taxon>
        <taxon>Natronospira</taxon>
    </lineage>
</organism>
<dbReference type="InterPro" id="IPR029787">
    <property type="entry name" value="Nucleotide_cyclase"/>
</dbReference>
<dbReference type="InterPro" id="IPR043128">
    <property type="entry name" value="Rev_trsase/Diguanyl_cyclase"/>
</dbReference>
<dbReference type="Pfam" id="PF00990">
    <property type="entry name" value="GGDEF"/>
    <property type="match status" value="1"/>
</dbReference>
<evidence type="ECO:0000259" key="3">
    <source>
        <dbReference type="PROSITE" id="PS50887"/>
    </source>
</evidence>
<feature type="coiled-coil region" evidence="1">
    <location>
        <begin position="125"/>
        <end position="170"/>
    </location>
</feature>
<dbReference type="InterPro" id="IPR035965">
    <property type="entry name" value="PAS-like_dom_sf"/>
</dbReference>
<sequence>MNKENSILTELGSELFTALWREYPDNLFLIRVSPACEFYVEAVNPTLQDRFSVPDGALNGRLIDDIHPPEVSKDIKAHYRDCLLAGRAIQYEEVSRSPVAEGEVFETILMPIHDAAGDIRHILGISRAITRLRRAEQALRQSNQDLEARLERRQNEIRQLREQLQRAAIHDGLTGCYRRDLFMEIGARELRRRVSEDEGQTVMVVVMDGVEDMKVQLGVPASDAMVSTAARLFQEFLEPMELLAHEGEGVFLLLLHRPFEQAQHLRDQLLDGLSELQPEWRGRTVALTARTGMVEVDAGGRNSLEELVEQAKTV</sequence>
<keyword evidence="5" id="KW-1185">Reference proteome</keyword>
<dbReference type="PANTHER" id="PTHR44757:SF2">
    <property type="entry name" value="BIOFILM ARCHITECTURE MAINTENANCE PROTEIN MBAA"/>
    <property type="match status" value="1"/>
</dbReference>
<dbReference type="SUPFAM" id="SSF55073">
    <property type="entry name" value="Nucleotide cyclase"/>
    <property type="match status" value="1"/>
</dbReference>
<feature type="domain" description="PAC" evidence="2">
    <location>
        <begin position="87"/>
        <end position="141"/>
    </location>
</feature>
<dbReference type="Gene3D" id="3.30.450.20">
    <property type="entry name" value="PAS domain"/>
    <property type="match status" value="1"/>
</dbReference>
<feature type="domain" description="GGDEF" evidence="3">
    <location>
        <begin position="198"/>
        <end position="314"/>
    </location>
</feature>
<dbReference type="Gene3D" id="3.30.70.270">
    <property type="match status" value="1"/>
</dbReference>
<comment type="caution">
    <text evidence="4">The sequence shown here is derived from an EMBL/GenBank/DDBJ whole genome shotgun (WGS) entry which is preliminary data.</text>
</comment>
<dbReference type="Proteomes" id="UP001523550">
    <property type="component" value="Unassembled WGS sequence"/>
</dbReference>
<accession>A0ABT1G8Q3</accession>
<evidence type="ECO:0000259" key="2">
    <source>
        <dbReference type="PROSITE" id="PS50113"/>
    </source>
</evidence>
<name>A0ABT1G8Q3_9GAMM</name>
<dbReference type="SUPFAM" id="SSF55785">
    <property type="entry name" value="PYP-like sensor domain (PAS domain)"/>
    <property type="match status" value="1"/>
</dbReference>
<dbReference type="EMBL" id="JALJYF010000002">
    <property type="protein sequence ID" value="MCP1727699.1"/>
    <property type="molecule type" value="Genomic_DNA"/>
</dbReference>
<dbReference type="SMART" id="SM00267">
    <property type="entry name" value="GGDEF"/>
    <property type="match status" value="1"/>
</dbReference>
<protein>
    <submittedName>
        <fullName evidence="4">GGDEF domain-containing protein</fullName>
    </submittedName>
</protein>
<dbReference type="PROSITE" id="PS50887">
    <property type="entry name" value="GGDEF"/>
    <property type="match status" value="1"/>
</dbReference>
<proteinExistence type="predicted"/>
<dbReference type="PROSITE" id="PS50113">
    <property type="entry name" value="PAC"/>
    <property type="match status" value="1"/>
</dbReference>
<evidence type="ECO:0000313" key="4">
    <source>
        <dbReference type="EMBL" id="MCP1727699.1"/>
    </source>
</evidence>
<dbReference type="InterPro" id="IPR000160">
    <property type="entry name" value="GGDEF_dom"/>
</dbReference>
<dbReference type="PANTHER" id="PTHR44757">
    <property type="entry name" value="DIGUANYLATE CYCLASE DGCP"/>
    <property type="match status" value="1"/>
</dbReference>
<evidence type="ECO:0000313" key="5">
    <source>
        <dbReference type="Proteomes" id="UP001523550"/>
    </source>
</evidence>
<dbReference type="InterPro" id="IPR013656">
    <property type="entry name" value="PAS_4"/>
</dbReference>
<dbReference type="InterPro" id="IPR000700">
    <property type="entry name" value="PAS-assoc_C"/>
</dbReference>
<dbReference type="RefSeq" id="WP_253448332.1">
    <property type="nucleotide sequence ID" value="NZ_JALJYF010000002.1"/>
</dbReference>